<dbReference type="PANTHER" id="PTHR43213">
    <property type="entry name" value="BIFUNCTIONAL DTTP/UTP PYROPHOSPHATASE/METHYLTRANSFERASE PROTEIN-RELATED"/>
    <property type="match status" value="1"/>
</dbReference>
<organism evidence="4 5">
    <name type="scientific">Prauserella shujinwangii</name>
    <dbReference type="NCBI Taxonomy" id="1453103"/>
    <lineage>
        <taxon>Bacteria</taxon>
        <taxon>Bacillati</taxon>
        <taxon>Actinomycetota</taxon>
        <taxon>Actinomycetes</taxon>
        <taxon>Pseudonocardiales</taxon>
        <taxon>Pseudonocardiaceae</taxon>
        <taxon>Prauserella</taxon>
    </lineage>
</organism>
<dbReference type="InterPro" id="IPR029001">
    <property type="entry name" value="ITPase-like_fam"/>
</dbReference>
<evidence type="ECO:0000256" key="2">
    <source>
        <dbReference type="ARBA" id="ARBA00022801"/>
    </source>
</evidence>
<comment type="subcellular location">
    <subcellularLocation>
        <location evidence="3">Cytoplasm</location>
    </subcellularLocation>
</comment>
<dbReference type="PIRSF" id="PIRSF006305">
    <property type="entry name" value="Maf"/>
    <property type="match status" value="1"/>
</dbReference>
<evidence type="ECO:0000256" key="3">
    <source>
        <dbReference type="HAMAP-Rule" id="MF_00528"/>
    </source>
</evidence>
<comment type="similarity">
    <text evidence="3">Belongs to the Maf family.</text>
</comment>
<dbReference type="Pfam" id="PF02545">
    <property type="entry name" value="Maf"/>
    <property type="match status" value="1"/>
</dbReference>
<dbReference type="HAMAP" id="MF_00528">
    <property type="entry name" value="Maf"/>
    <property type="match status" value="1"/>
</dbReference>
<comment type="function">
    <text evidence="3">Nucleoside triphosphate pyrophosphatase. May have a dual role in cell division arrest and in preventing the incorporation of modified nucleotides into cellular nucleic acids.</text>
</comment>
<dbReference type="NCBIfam" id="TIGR00172">
    <property type="entry name" value="maf"/>
    <property type="match status" value="1"/>
</dbReference>
<reference evidence="4 5" key="1">
    <citation type="submission" date="2018-03" db="EMBL/GenBank/DDBJ databases">
        <title>Genomic Encyclopedia of Type Strains, Phase III (KMG-III): the genomes of soil and plant-associated and newly described type strains.</title>
        <authorList>
            <person name="Whitman W."/>
        </authorList>
    </citation>
    <scope>NUCLEOTIDE SEQUENCE [LARGE SCALE GENOMIC DNA]</scope>
    <source>
        <strain evidence="4 5">CGMCC 4.7125</strain>
    </source>
</reference>
<evidence type="ECO:0000256" key="1">
    <source>
        <dbReference type="ARBA" id="ARBA00001968"/>
    </source>
</evidence>
<keyword evidence="2 3" id="KW-0378">Hydrolase</keyword>
<dbReference type="EMBL" id="PVNH01000012">
    <property type="protein sequence ID" value="PRX44330.1"/>
    <property type="molecule type" value="Genomic_DNA"/>
</dbReference>
<keyword evidence="5" id="KW-1185">Reference proteome</keyword>
<feature type="active site" description="Proton acceptor" evidence="3">
    <location>
        <position position="99"/>
    </location>
</feature>
<proteinExistence type="inferred from homology"/>
<dbReference type="InterPro" id="IPR003697">
    <property type="entry name" value="Maf-like"/>
</dbReference>
<comment type="catalytic activity">
    <reaction evidence="3">
        <text>a ribonucleoside 5'-triphosphate + H2O = a ribonucleoside 5'-phosphate + diphosphate + H(+)</text>
        <dbReference type="Rhea" id="RHEA:23996"/>
        <dbReference type="ChEBI" id="CHEBI:15377"/>
        <dbReference type="ChEBI" id="CHEBI:15378"/>
        <dbReference type="ChEBI" id="CHEBI:33019"/>
        <dbReference type="ChEBI" id="CHEBI:58043"/>
        <dbReference type="ChEBI" id="CHEBI:61557"/>
        <dbReference type="EC" id="3.6.1.9"/>
    </reaction>
</comment>
<dbReference type="CDD" id="cd00555">
    <property type="entry name" value="Maf"/>
    <property type="match status" value="1"/>
</dbReference>
<comment type="caution">
    <text evidence="4">The sequence shown here is derived from an EMBL/GenBank/DDBJ whole genome shotgun (WGS) entry which is preliminary data.</text>
</comment>
<dbReference type="AlphaFoldDB" id="A0A2T0LMR1"/>
<dbReference type="GO" id="GO:0009117">
    <property type="term" value="P:nucleotide metabolic process"/>
    <property type="evidence" value="ECO:0007669"/>
    <property type="project" value="UniProtKB-KW"/>
</dbReference>
<accession>A0A2T0LMR1</accession>
<evidence type="ECO:0000313" key="4">
    <source>
        <dbReference type="EMBL" id="PRX44330.1"/>
    </source>
</evidence>
<dbReference type="Proteomes" id="UP000238362">
    <property type="component" value="Unassembled WGS sequence"/>
</dbReference>
<dbReference type="Gene3D" id="3.90.950.10">
    <property type="match status" value="1"/>
</dbReference>
<dbReference type="EC" id="3.6.1.9" evidence="3"/>
<protein>
    <recommendedName>
        <fullName evidence="3">Nucleoside triphosphate pyrophosphatase</fullName>
        <ecNumber evidence="3">3.6.1.9</ecNumber>
    </recommendedName>
    <alternativeName>
        <fullName evidence="3">Nucleotide pyrophosphatase</fullName>
        <shortName evidence="3">Nucleotide PPase</shortName>
    </alternativeName>
</protein>
<comment type="cofactor">
    <cofactor evidence="1 3">
        <name>a divalent metal cation</name>
        <dbReference type="ChEBI" id="CHEBI:60240"/>
    </cofactor>
</comment>
<dbReference type="GO" id="GO:0005737">
    <property type="term" value="C:cytoplasm"/>
    <property type="evidence" value="ECO:0007669"/>
    <property type="project" value="UniProtKB-SubCell"/>
</dbReference>
<gene>
    <name evidence="4" type="ORF">B0I33_112208</name>
</gene>
<name>A0A2T0LMR1_9PSEU</name>
<sequence>MKATFTALNARRVAFTARGSLRGVRFVLASASPARLAVLRAAGIDPSVVVSGVDEDAVAAGLADPSPAELVTALAAAKAAAVADTIADGGHDAVVVGCDSMLSIGGEMVGKPGTAEIARKRWAAMAGGSGDLLTGHAVLRLDGGRRTREATGSQRTRVRFADPDPDELDAYLATGEPLGVAGAFTLDGFGGWFVEGVDGDPSSVIGISLPLTRRLLAEVGIRVTDLWRS</sequence>
<comment type="caution">
    <text evidence="3">Lacks conserved residue(s) required for the propagation of feature annotation.</text>
</comment>
<dbReference type="GO" id="GO:0047429">
    <property type="term" value="F:nucleoside triphosphate diphosphatase activity"/>
    <property type="evidence" value="ECO:0007669"/>
    <property type="project" value="UniProtKB-EC"/>
</dbReference>
<dbReference type="SUPFAM" id="SSF52972">
    <property type="entry name" value="ITPase-like"/>
    <property type="match status" value="1"/>
</dbReference>
<dbReference type="PANTHER" id="PTHR43213:SF5">
    <property type="entry name" value="BIFUNCTIONAL DTTP_UTP PYROPHOSPHATASE_METHYLTRANSFERASE PROTEIN-RELATED"/>
    <property type="match status" value="1"/>
</dbReference>
<comment type="catalytic activity">
    <reaction evidence="3">
        <text>a 2'-deoxyribonucleoside 5'-triphosphate + H2O = a 2'-deoxyribonucleoside 5'-phosphate + diphosphate + H(+)</text>
        <dbReference type="Rhea" id="RHEA:44644"/>
        <dbReference type="ChEBI" id="CHEBI:15377"/>
        <dbReference type="ChEBI" id="CHEBI:15378"/>
        <dbReference type="ChEBI" id="CHEBI:33019"/>
        <dbReference type="ChEBI" id="CHEBI:61560"/>
        <dbReference type="ChEBI" id="CHEBI:65317"/>
        <dbReference type="EC" id="3.6.1.9"/>
    </reaction>
</comment>
<evidence type="ECO:0000313" key="5">
    <source>
        <dbReference type="Proteomes" id="UP000238362"/>
    </source>
</evidence>
<keyword evidence="3" id="KW-0546">Nucleotide metabolism</keyword>
<keyword evidence="3" id="KW-0963">Cytoplasm</keyword>